<evidence type="ECO:0000313" key="2">
    <source>
        <dbReference type="Proteomes" id="UP000199682"/>
    </source>
</evidence>
<dbReference type="RefSeq" id="WP_176930024.1">
    <property type="nucleotide sequence ID" value="NZ_FNET01000037.1"/>
</dbReference>
<name>A0A1G9Z5U0_9PSEU</name>
<dbReference type="AlphaFoldDB" id="A0A1G9Z5U0"/>
<dbReference type="Proteomes" id="UP000199682">
    <property type="component" value="Unassembled WGS sequence"/>
</dbReference>
<proteinExistence type="predicted"/>
<gene>
    <name evidence="1" type="ORF">SAMN04488074_13734</name>
</gene>
<reference evidence="2" key="1">
    <citation type="submission" date="2016-10" db="EMBL/GenBank/DDBJ databases">
        <authorList>
            <person name="Varghese N."/>
            <person name="Submissions S."/>
        </authorList>
    </citation>
    <scope>NUCLEOTIDE SEQUENCE [LARGE SCALE GENOMIC DNA]</scope>
    <source>
        <strain evidence="2">DSM 44796</strain>
    </source>
</reference>
<organism evidence="1 2">
    <name type="scientific">Lentzea albidocapillata subsp. violacea</name>
    <dbReference type="NCBI Taxonomy" id="128104"/>
    <lineage>
        <taxon>Bacteria</taxon>
        <taxon>Bacillati</taxon>
        <taxon>Actinomycetota</taxon>
        <taxon>Actinomycetes</taxon>
        <taxon>Pseudonocardiales</taxon>
        <taxon>Pseudonocardiaceae</taxon>
        <taxon>Lentzea</taxon>
    </lineage>
</organism>
<accession>A0A1G9Z5U0</accession>
<sequence>MCDTDTDIETEIDGTVTAFCYCGWVEYGHNTETANAAAYAHQNAPDVIDADAFTAAAV</sequence>
<dbReference type="EMBL" id="FNET01000037">
    <property type="protein sequence ID" value="SDN16634.1"/>
    <property type="molecule type" value="Genomic_DNA"/>
</dbReference>
<evidence type="ECO:0000313" key="1">
    <source>
        <dbReference type="EMBL" id="SDN16634.1"/>
    </source>
</evidence>
<protein>
    <submittedName>
        <fullName evidence="1">Uncharacterized protein</fullName>
    </submittedName>
</protein>